<keyword evidence="3" id="KW-1185">Reference proteome</keyword>
<dbReference type="EMBL" id="JAQQWM010000002">
    <property type="protein sequence ID" value="KAK8078338.1"/>
    <property type="molecule type" value="Genomic_DNA"/>
</dbReference>
<protein>
    <submittedName>
        <fullName evidence="2">Uncharacterized protein</fullName>
    </submittedName>
</protein>
<dbReference type="Proteomes" id="UP001446871">
    <property type="component" value="Unassembled WGS sequence"/>
</dbReference>
<evidence type="ECO:0000313" key="2">
    <source>
        <dbReference type="EMBL" id="KAK8078338.1"/>
    </source>
</evidence>
<feature type="region of interest" description="Disordered" evidence="1">
    <location>
        <begin position="39"/>
        <end position="77"/>
    </location>
</feature>
<accession>A0ABR1W4F3</accession>
<organism evidence="2 3">
    <name type="scientific">Apiospora saccharicola</name>
    <dbReference type="NCBI Taxonomy" id="335842"/>
    <lineage>
        <taxon>Eukaryota</taxon>
        <taxon>Fungi</taxon>
        <taxon>Dikarya</taxon>
        <taxon>Ascomycota</taxon>
        <taxon>Pezizomycotina</taxon>
        <taxon>Sordariomycetes</taxon>
        <taxon>Xylariomycetidae</taxon>
        <taxon>Amphisphaeriales</taxon>
        <taxon>Apiosporaceae</taxon>
        <taxon>Apiospora</taxon>
    </lineage>
</organism>
<name>A0ABR1W4F3_9PEZI</name>
<evidence type="ECO:0000256" key="1">
    <source>
        <dbReference type="SAM" id="MobiDB-lite"/>
    </source>
</evidence>
<reference evidence="2 3" key="1">
    <citation type="submission" date="2023-01" db="EMBL/GenBank/DDBJ databases">
        <title>Analysis of 21 Apiospora genomes using comparative genomics revels a genus with tremendous synthesis potential of carbohydrate active enzymes and secondary metabolites.</title>
        <authorList>
            <person name="Sorensen T."/>
        </authorList>
    </citation>
    <scope>NUCLEOTIDE SEQUENCE [LARGE SCALE GENOMIC DNA]</scope>
    <source>
        <strain evidence="2 3">CBS 83171</strain>
    </source>
</reference>
<proteinExistence type="predicted"/>
<comment type="caution">
    <text evidence="2">The sequence shown here is derived from an EMBL/GenBank/DDBJ whole genome shotgun (WGS) entry which is preliminary data.</text>
</comment>
<sequence length="331" mass="37387">MMAVALRSRSMVLRAAEIPLRRQYRNHVPTRLAAVLLSTTTDASREAHSESDTASSRHQDAPKAPLQLPSSVDNEPDYFYEPYRHREGVMAKYSQRLDSDIYPYVLPRKMISAEDKVVTGKTAELAKEDRLGLLKSLQLLNAHKKGCLESAERLLLEYWHLLDVHLPNNSKDAIERAKTILADDDAAVLILVGAGEWKRLRQWFHGTLTQPFKGDRVVNKRLQLRCHLFTRMAEAVRRWEPEGASQQSSKFFKGSMGAPPHPVAPGHKFEDIQTMLTLSGCSLAEISGVLELQTAVLDMYQTGRFSSPTPWEFPNLVKEVHSNGCHPLRIQ</sequence>
<feature type="compositionally biased region" description="Basic and acidic residues" evidence="1">
    <location>
        <begin position="43"/>
        <end position="61"/>
    </location>
</feature>
<gene>
    <name evidence="2" type="ORF">PG996_004508</name>
</gene>
<evidence type="ECO:0000313" key="3">
    <source>
        <dbReference type="Proteomes" id="UP001446871"/>
    </source>
</evidence>